<accession>A0A553I4F6</accession>
<sequence>MYFCCPQTPDGEGGEVPLTILFLISDTAKPHIKLSDWQAVELMENRKSQDPYLLLLEIRWKRWRETPCSLSDPRPRPAANILRLHTKSHPEVKMGKSFPARTRATQAANVAHPIGRKLTGLASTKRTRWCMLRQKNQDERMHLEAVNEAPPYASLSSTLTKYPRGASSYKYKQLKLILL</sequence>
<dbReference type="EMBL" id="VFLP01000018">
    <property type="protein sequence ID" value="TRX95084.1"/>
    <property type="molecule type" value="Genomic_DNA"/>
</dbReference>
<protein>
    <submittedName>
        <fullName evidence="1">Uncharacterized protein</fullName>
    </submittedName>
</protein>
<proteinExistence type="predicted"/>
<evidence type="ECO:0000313" key="2">
    <source>
        <dbReference type="Proteomes" id="UP000319160"/>
    </source>
</evidence>
<keyword evidence="2" id="KW-1185">Reference proteome</keyword>
<dbReference type="AlphaFoldDB" id="A0A553I4F6"/>
<organism evidence="1 2">
    <name type="scientific">Xylaria flabelliformis</name>
    <dbReference type="NCBI Taxonomy" id="2512241"/>
    <lineage>
        <taxon>Eukaryota</taxon>
        <taxon>Fungi</taxon>
        <taxon>Dikarya</taxon>
        <taxon>Ascomycota</taxon>
        <taxon>Pezizomycotina</taxon>
        <taxon>Sordariomycetes</taxon>
        <taxon>Xylariomycetidae</taxon>
        <taxon>Xylariales</taxon>
        <taxon>Xylariaceae</taxon>
        <taxon>Xylaria</taxon>
    </lineage>
</organism>
<name>A0A553I4F6_9PEZI</name>
<comment type="caution">
    <text evidence="1">The sequence shown here is derived from an EMBL/GenBank/DDBJ whole genome shotgun (WGS) entry which is preliminary data.</text>
</comment>
<evidence type="ECO:0000313" key="1">
    <source>
        <dbReference type="EMBL" id="TRX95084.1"/>
    </source>
</evidence>
<reference evidence="2" key="1">
    <citation type="submission" date="2019-06" db="EMBL/GenBank/DDBJ databases">
        <title>Draft genome sequence of the griseofulvin-producing fungus Xylaria cubensis strain G536.</title>
        <authorList>
            <person name="Mead M.E."/>
            <person name="Raja H.A."/>
            <person name="Steenwyk J.L."/>
            <person name="Knowles S.L."/>
            <person name="Oberlies N.H."/>
            <person name="Rokas A."/>
        </authorList>
    </citation>
    <scope>NUCLEOTIDE SEQUENCE [LARGE SCALE GENOMIC DNA]</scope>
    <source>
        <strain evidence="2">G536</strain>
    </source>
</reference>
<dbReference type="Proteomes" id="UP000319160">
    <property type="component" value="Unassembled WGS sequence"/>
</dbReference>
<gene>
    <name evidence="1" type="ORF">FHL15_004169</name>
</gene>